<dbReference type="RefSeq" id="WP_141624220.1">
    <property type="nucleotide sequence ID" value="NZ_CP041242.1"/>
</dbReference>
<dbReference type="Gene3D" id="1.10.443.10">
    <property type="entry name" value="Intergrase catalytic core"/>
    <property type="match status" value="1"/>
</dbReference>
<reference evidence="5 6" key="1">
    <citation type="submission" date="2019-06" db="EMBL/GenBank/DDBJ databases">
        <title>Lysobacter alkalisoli sp. nov. isolated from saline-alkali soil.</title>
        <authorList>
            <person name="Sun J.-Q."/>
            <person name="Xu L."/>
        </authorList>
    </citation>
    <scope>NUCLEOTIDE SEQUENCE [LARGE SCALE GENOMIC DNA]</scope>
    <source>
        <strain evidence="5 6">SJ-36</strain>
    </source>
</reference>
<organism evidence="5 6">
    <name type="scientific">Marilutibacter alkalisoli</name>
    <dbReference type="NCBI Taxonomy" id="2591633"/>
    <lineage>
        <taxon>Bacteria</taxon>
        <taxon>Pseudomonadati</taxon>
        <taxon>Pseudomonadota</taxon>
        <taxon>Gammaproteobacteria</taxon>
        <taxon>Lysobacterales</taxon>
        <taxon>Lysobacteraceae</taxon>
        <taxon>Marilutibacter</taxon>
    </lineage>
</organism>
<dbReference type="Proteomes" id="UP000317199">
    <property type="component" value="Chromosome"/>
</dbReference>
<dbReference type="InterPro" id="IPR050090">
    <property type="entry name" value="Tyrosine_recombinase_XerCD"/>
</dbReference>
<keyword evidence="6" id="KW-1185">Reference proteome</keyword>
<dbReference type="OrthoDB" id="6173494at2"/>
<sequence length="376" mass="42459">MAPKPRKQQPNMPRHIGVAKLPKGVYWDASGRGRWYMFDTVDGRKRRRTVAGPTATLADLHAIAEQSVNQGTVEWLCEQFEATAKFRARPKSTRNDYIYSRKLLCNYRTNAGSTIGKSLANKLRNTHLQRMIDKLEGEGTPTKANKLLRYSRMLFRWALNRGLVTHNPAVGLEAATERPRQRYPSTETYTALLRFVQSGAALRGRAAGSLPPYLPWAMEIGYLCRLRGIETITLTEAHATDDGLRTNRRKGSRDNIVQWTPRLRAAWDAAVAHRRAVFDRRKRPELLRPQDRTVFVGENGEPLAKSSLDSAWQRMIQKAMKAGVITEETRFSLHDLKRKGGTDTVGTRAEKQDALGVSEAMMKVYDKSVPTTKPSA</sequence>
<gene>
    <name evidence="5" type="ORF">FKV23_12925</name>
</gene>
<dbReference type="Gene3D" id="1.10.150.130">
    <property type="match status" value="1"/>
</dbReference>
<dbReference type="InterPro" id="IPR013762">
    <property type="entry name" value="Integrase-like_cat_sf"/>
</dbReference>
<dbReference type="InterPro" id="IPR053876">
    <property type="entry name" value="Phage_int_M"/>
</dbReference>
<proteinExistence type="predicted"/>
<evidence type="ECO:0000256" key="2">
    <source>
        <dbReference type="ARBA" id="ARBA00023125"/>
    </source>
</evidence>
<dbReference type="KEGG" id="lyj:FKV23_12925"/>
<evidence type="ECO:0000256" key="1">
    <source>
        <dbReference type="ARBA" id="ARBA00022908"/>
    </source>
</evidence>
<dbReference type="GO" id="GO:0006310">
    <property type="term" value="P:DNA recombination"/>
    <property type="evidence" value="ECO:0007669"/>
    <property type="project" value="UniProtKB-KW"/>
</dbReference>
<keyword evidence="2" id="KW-0238">DNA-binding</keyword>
<evidence type="ECO:0000313" key="5">
    <source>
        <dbReference type="EMBL" id="QDH70888.1"/>
    </source>
</evidence>
<keyword evidence="1" id="KW-0229">DNA integration</keyword>
<accession>A0A514BU01</accession>
<dbReference type="InterPro" id="IPR010998">
    <property type="entry name" value="Integrase_recombinase_N"/>
</dbReference>
<dbReference type="InterPro" id="IPR011010">
    <property type="entry name" value="DNA_brk_join_enz"/>
</dbReference>
<dbReference type="Pfam" id="PF22022">
    <property type="entry name" value="Phage_int_M"/>
    <property type="match status" value="1"/>
</dbReference>
<evidence type="ECO:0000313" key="6">
    <source>
        <dbReference type="Proteomes" id="UP000317199"/>
    </source>
</evidence>
<keyword evidence="3" id="KW-0233">DNA recombination</keyword>
<evidence type="ECO:0000259" key="4">
    <source>
        <dbReference type="Pfam" id="PF22022"/>
    </source>
</evidence>
<dbReference type="EMBL" id="CP041242">
    <property type="protein sequence ID" value="QDH70888.1"/>
    <property type="molecule type" value="Genomic_DNA"/>
</dbReference>
<dbReference type="GO" id="GO:0015074">
    <property type="term" value="P:DNA integration"/>
    <property type="evidence" value="ECO:0007669"/>
    <property type="project" value="UniProtKB-KW"/>
</dbReference>
<name>A0A514BU01_9GAMM</name>
<evidence type="ECO:0000256" key="3">
    <source>
        <dbReference type="ARBA" id="ARBA00023172"/>
    </source>
</evidence>
<dbReference type="AlphaFoldDB" id="A0A514BU01"/>
<protein>
    <submittedName>
        <fullName evidence="5">Integrase</fullName>
    </submittedName>
</protein>
<dbReference type="SUPFAM" id="SSF56349">
    <property type="entry name" value="DNA breaking-rejoining enzymes"/>
    <property type="match status" value="1"/>
</dbReference>
<dbReference type="GO" id="GO:0003677">
    <property type="term" value="F:DNA binding"/>
    <property type="evidence" value="ECO:0007669"/>
    <property type="project" value="UniProtKB-KW"/>
</dbReference>
<dbReference type="PANTHER" id="PTHR30349">
    <property type="entry name" value="PHAGE INTEGRASE-RELATED"/>
    <property type="match status" value="1"/>
</dbReference>
<dbReference type="PANTHER" id="PTHR30349:SF90">
    <property type="entry name" value="TYROSINE RECOMBINASE XERD"/>
    <property type="match status" value="1"/>
</dbReference>
<feature type="domain" description="Phage integrase central" evidence="4">
    <location>
        <begin position="96"/>
        <end position="174"/>
    </location>
</feature>